<evidence type="ECO:0000313" key="1">
    <source>
        <dbReference type="EMBL" id="KAF1988449.1"/>
    </source>
</evidence>
<gene>
    <name evidence="1" type="ORF">K402DRAFT_419304</name>
</gene>
<name>A0A6G1H622_9PEZI</name>
<proteinExistence type="predicted"/>
<protein>
    <submittedName>
        <fullName evidence="1">Uncharacterized protein</fullName>
    </submittedName>
</protein>
<organism evidence="1 2">
    <name type="scientific">Aulographum hederae CBS 113979</name>
    <dbReference type="NCBI Taxonomy" id="1176131"/>
    <lineage>
        <taxon>Eukaryota</taxon>
        <taxon>Fungi</taxon>
        <taxon>Dikarya</taxon>
        <taxon>Ascomycota</taxon>
        <taxon>Pezizomycotina</taxon>
        <taxon>Dothideomycetes</taxon>
        <taxon>Pleosporomycetidae</taxon>
        <taxon>Aulographales</taxon>
        <taxon>Aulographaceae</taxon>
    </lineage>
</organism>
<sequence>MSKELKKLGSAEKKRLIEWARANEDDFHKRNLTLGFTKDWRGTLFHNNTFRLDQQGRFDVNGTTWLNLQVQMSNATLVTVYVHWDGYAKQHFTASAVLWAVKWSVTKEWEHHSVYMGQKKVGIEKNKKDGGKRNSYLNVLYKPIQPRDLAAEDVCTGTDLADFVKPGIGLTVGPRALLCINTS</sequence>
<accession>A0A6G1H622</accession>
<dbReference type="EMBL" id="ML977148">
    <property type="protein sequence ID" value="KAF1988449.1"/>
    <property type="molecule type" value="Genomic_DNA"/>
</dbReference>
<dbReference type="Proteomes" id="UP000800041">
    <property type="component" value="Unassembled WGS sequence"/>
</dbReference>
<dbReference type="AlphaFoldDB" id="A0A6G1H622"/>
<reference evidence="1" key="1">
    <citation type="journal article" date="2020" name="Stud. Mycol.">
        <title>101 Dothideomycetes genomes: a test case for predicting lifestyles and emergence of pathogens.</title>
        <authorList>
            <person name="Haridas S."/>
            <person name="Albert R."/>
            <person name="Binder M."/>
            <person name="Bloem J."/>
            <person name="Labutti K."/>
            <person name="Salamov A."/>
            <person name="Andreopoulos B."/>
            <person name="Baker S."/>
            <person name="Barry K."/>
            <person name="Bills G."/>
            <person name="Bluhm B."/>
            <person name="Cannon C."/>
            <person name="Castanera R."/>
            <person name="Culley D."/>
            <person name="Daum C."/>
            <person name="Ezra D."/>
            <person name="Gonzalez J."/>
            <person name="Henrissat B."/>
            <person name="Kuo A."/>
            <person name="Liang C."/>
            <person name="Lipzen A."/>
            <person name="Lutzoni F."/>
            <person name="Magnuson J."/>
            <person name="Mondo S."/>
            <person name="Nolan M."/>
            <person name="Ohm R."/>
            <person name="Pangilinan J."/>
            <person name="Park H.-J."/>
            <person name="Ramirez L."/>
            <person name="Alfaro M."/>
            <person name="Sun H."/>
            <person name="Tritt A."/>
            <person name="Yoshinaga Y."/>
            <person name="Zwiers L.-H."/>
            <person name="Turgeon B."/>
            <person name="Goodwin S."/>
            <person name="Spatafora J."/>
            <person name="Crous P."/>
            <person name="Grigoriev I."/>
        </authorList>
    </citation>
    <scope>NUCLEOTIDE SEQUENCE</scope>
    <source>
        <strain evidence="1">CBS 113979</strain>
    </source>
</reference>
<keyword evidence="2" id="KW-1185">Reference proteome</keyword>
<dbReference type="OrthoDB" id="4270073at2759"/>
<evidence type="ECO:0000313" key="2">
    <source>
        <dbReference type="Proteomes" id="UP000800041"/>
    </source>
</evidence>